<accession>A0A327L4Z8</accession>
<dbReference type="AlphaFoldDB" id="A0A327L4Z8"/>
<dbReference type="RefSeq" id="WP_111417138.1">
    <property type="nucleotide sequence ID" value="NZ_NPEX01000003.1"/>
</dbReference>
<organism evidence="1 2">
    <name type="scientific">Rhodoplanes roseus</name>
    <dbReference type="NCBI Taxonomy" id="29409"/>
    <lineage>
        <taxon>Bacteria</taxon>
        <taxon>Pseudomonadati</taxon>
        <taxon>Pseudomonadota</taxon>
        <taxon>Alphaproteobacteria</taxon>
        <taxon>Hyphomicrobiales</taxon>
        <taxon>Nitrobacteraceae</taxon>
        <taxon>Rhodoplanes</taxon>
    </lineage>
</organism>
<sequence>MALFGFLRRKPAVRDAAALADFIDTQAAFLVQKGIFEYARARAGHYAKVLFHESDFQAAVEVSRWRAWPLGVAMVVEMVEGELRPHAAGELPVLQAALTATALAVFDRYPVPAALDAGTWAAARDDTAHVVERCAMHPVKRVIDVPEPYTKPYFALMPIHPKLRGQDFDTTRNYLRVALCNIHDELAERIDADAVVASLVRGTG</sequence>
<keyword evidence="2" id="KW-1185">Reference proteome</keyword>
<name>A0A327L4Z8_9BRAD</name>
<comment type="caution">
    <text evidence="1">The sequence shown here is derived from an EMBL/GenBank/DDBJ whole genome shotgun (WGS) entry which is preliminary data.</text>
</comment>
<protein>
    <recommendedName>
        <fullName evidence="3">Esterase</fullName>
    </recommendedName>
</protein>
<proteinExistence type="predicted"/>
<evidence type="ECO:0000313" key="1">
    <source>
        <dbReference type="EMBL" id="RAI46009.1"/>
    </source>
</evidence>
<gene>
    <name evidence="1" type="ORF">CH341_00795</name>
</gene>
<evidence type="ECO:0008006" key="3">
    <source>
        <dbReference type="Google" id="ProtNLM"/>
    </source>
</evidence>
<dbReference type="OrthoDB" id="7847174at2"/>
<dbReference type="EMBL" id="NPEX01000003">
    <property type="protein sequence ID" value="RAI46009.1"/>
    <property type="molecule type" value="Genomic_DNA"/>
</dbReference>
<reference evidence="1 2" key="1">
    <citation type="submission" date="2017-07" db="EMBL/GenBank/DDBJ databases">
        <title>Draft Genome Sequences of Select Purple Nonsulfur Bacteria.</title>
        <authorList>
            <person name="Lasarre B."/>
            <person name="Mckinlay J.B."/>
        </authorList>
    </citation>
    <scope>NUCLEOTIDE SEQUENCE [LARGE SCALE GENOMIC DNA]</scope>
    <source>
        <strain evidence="1 2">DSM 5909</strain>
    </source>
</reference>
<evidence type="ECO:0000313" key="2">
    <source>
        <dbReference type="Proteomes" id="UP000249130"/>
    </source>
</evidence>
<dbReference type="Proteomes" id="UP000249130">
    <property type="component" value="Unassembled WGS sequence"/>
</dbReference>